<dbReference type="UniPathway" id="UPA00143"/>
<keyword evidence="3" id="KW-0436">Ligase</keyword>
<feature type="domain" description="THIF-type NAD/FAD binding fold" evidence="4">
    <location>
        <begin position="280"/>
        <end position="450"/>
    </location>
</feature>
<dbReference type="Gene3D" id="1.10.10.2660">
    <property type="entry name" value="Ubiquitin-activating enzyme E1, SCCH domain"/>
    <property type="match status" value="1"/>
</dbReference>
<protein>
    <recommendedName>
        <fullName evidence="9">Poly [ADP-ribose] polymerase</fullName>
    </recommendedName>
</protein>
<feature type="domain" description="Ubiquitin-activating enzyme E1 four-helix bundle" evidence="6">
    <location>
        <begin position="134"/>
        <end position="180"/>
    </location>
</feature>
<proteinExistence type="inferred from homology"/>
<gene>
    <name evidence="7" type="ORF">SEV965_LOCUS27538</name>
</gene>
<dbReference type="InterPro" id="IPR019572">
    <property type="entry name" value="UBA_E1_SCCH"/>
</dbReference>
<dbReference type="Pfam" id="PF16191">
    <property type="entry name" value="E1_4HB"/>
    <property type="match status" value="1"/>
</dbReference>
<evidence type="ECO:0000259" key="4">
    <source>
        <dbReference type="Pfam" id="PF00899"/>
    </source>
</evidence>
<dbReference type="Pfam" id="PF10585">
    <property type="entry name" value="UBA_E1_SCCH"/>
    <property type="match status" value="1"/>
</dbReference>
<dbReference type="InterPro" id="IPR032420">
    <property type="entry name" value="E1_4HB"/>
</dbReference>
<dbReference type="GO" id="GO:0003950">
    <property type="term" value="F:NAD+ poly-ADP-ribosyltransferase activity"/>
    <property type="evidence" value="ECO:0007669"/>
    <property type="project" value="InterPro"/>
</dbReference>
<evidence type="ECO:0000259" key="5">
    <source>
        <dbReference type="Pfam" id="PF10585"/>
    </source>
</evidence>
<evidence type="ECO:0008006" key="9">
    <source>
        <dbReference type="Google" id="ProtNLM"/>
    </source>
</evidence>
<reference evidence="7" key="1">
    <citation type="submission" date="2021-02" db="EMBL/GenBank/DDBJ databases">
        <authorList>
            <person name="Nowell W R."/>
        </authorList>
    </citation>
    <scope>NUCLEOTIDE SEQUENCE</scope>
</reference>
<dbReference type="GO" id="GO:0045116">
    <property type="term" value="P:protein neddylation"/>
    <property type="evidence" value="ECO:0007669"/>
    <property type="project" value="TreeGrafter"/>
</dbReference>
<dbReference type="EMBL" id="CAJNOU010002487">
    <property type="protein sequence ID" value="CAF1325477.1"/>
    <property type="molecule type" value="Genomic_DNA"/>
</dbReference>
<dbReference type="Gene3D" id="3.40.50.720">
    <property type="entry name" value="NAD(P)-binding Rossmann-like Domain"/>
    <property type="match status" value="1"/>
</dbReference>
<dbReference type="Gene3D" id="3.40.50.12550">
    <property type="entry name" value="Ubiquitin-activating enzyme E1, inactive adenylation domain, subdomain 2"/>
    <property type="match status" value="1"/>
</dbReference>
<dbReference type="InterPro" id="IPR042063">
    <property type="entry name" value="Ubi_acti_E1_SCCH"/>
</dbReference>
<dbReference type="GO" id="GO:0005737">
    <property type="term" value="C:cytoplasm"/>
    <property type="evidence" value="ECO:0007669"/>
    <property type="project" value="TreeGrafter"/>
</dbReference>
<comment type="similarity">
    <text evidence="2">Belongs to the ubiquitin-activating E1 family.</text>
</comment>
<dbReference type="AlphaFoldDB" id="A0A815FHQ3"/>
<dbReference type="SUPFAM" id="SSF56399">
    <property type="entry name" value="ADP-ribosylation"/>
    <property type="match status" value="1"/>
</dbReference>
<comment type="caution">
    <text evidence="7">The sequence shown here is derived from an EMBL/GenBank/DDBJ whole genome shotgun (WGS) entry which is preliminary data.</text>
</comment>
<evidence type="ECO:0000256" key="3">
    <source>
        <dbReference type="ARBA" id="ARBA00022598"/>
    </source>
</evidence>
<dbReference type="Proteomes" id="UP000663889">
    <property type="component" value="Unassembled WGS sequence"/>
</dbReference>
<evidence type="ECO:0000259" key="6">
    <source>
        <dbReference type="Pfam" id="PF16191"/>
    </source>
</evidence>
<evidence type="ECO:0000256" key="1">
    <source>
        <dbReference type="ARBA" id="ARBA00004906"/>
    </source>
</evidence>
<organism evidence="7 8">
    <name type="scientific">Rotaria sordida</name>
    <dbReference type="NCBI Taxonomy" id="392033"/>
    <lineage>
        <taxon>Eukaryota</taxon>
        <taxon>Metazoa</taxon>
        <taxon>Spiralia</taxon>
        <taxon>Gnathifera</taxon>
        <taxon>Rotifera</taxon>
        <taxon>Eurotatoria</taxon>
        <taxon>Bdelloidea</taxon>
        <taxon>Philodinida</taxon>
        <taxon>Philodinidae</taxon>
        <taxon>Rotaria</taxon>
    </lineage>
</organism>
<dbReference type="Pfam" id="PF00899">
    <property type="entry name" value="ThiF"/>
    <property type="match status" value="1"/>
</dbReference>
<evidence type="ECO:0000313" key="7">
    <source>
        <dbReference type="EMBL" id="CAF1325477.1"/>
    </source>
</evidence>
<sequence length="541" mass="61297">MDYIPRPHLKHAVLVPLPSSSTLYKALLQKMQTIGPSMKIISIEEIRNPLLEDTYESMKKVIARECPNHNPNEQKLFHGTKGDAIKGIVDDGYDDRFFSQGGAWGPGAYFADNPQKSHKYTAAYQSIQPGVMFYNKMSMSAKLHLSFQGLSLFQNQYNALPQPWNDDDADKFYEIVEKLNRENGEQVLTDQLNKHWIRLFAKTCTGDLCPIQSVIGGIAAQEAIKAVTGKFMPIRQFLYFDAIECLPENVFHSLNEGTSESNTRSNFPSKQSRYYSQEVVFGEDFQDKLGNAKYFLIGSGAIGCEILKNFAMMGIGCGRDGTVFVSDMDSIKISDLHRQFLFRSRDIGKMKSIVAAQSIKVINPNMHIHAYVDGVLPETEHIYNDHFFQQLDGLVTAVDNVKTRQYIDRHCVYYRKPLVDSGIFGTKASAQVVVPFLTESYSSTNDPSDPKGDLSTVINFPISINHTIQWALYTFSDLFTISAQQAEEFVRDPKGFTERTAKNLSEYGKNEAIENVKRILVEHRPRNFTDCIKWASLYRLP</sequence>
<dbReference type="PANTHER" id="PTHR10953">
    <property type="entry name" value="UBIQUITIN-ACTIVATING ENZYME E1"/>
    <property type="match status" value="1"/>
</dbReference>
<evidence type="ECO:0000256" key="2">
    <source>
        <dbReference type="ARBA" id="ARBA00005673"/>
    </source>
</evidence>
<dbReference type="PANTHER" id="PTHR10953:SF250">
    <property type="entry name" value="UBIQUITIN-LIKE MODIFIER-ACTIVATING ENZYME 1"/>
    <property type="match status" value="1"/>
</dbReference>
<dbReference type="SUPFAM" id="SSF69572">
    <property type="entry name" value="Activating enzymes of the ubiquitin-like proteins"/>
    <property type="match status" value="2"/>
</dbReference>
<dbReference type="GO" id="GO:0019781">
    <property type="term" value="F:NEDD8 activating enzyme activity"/>
    <property type="evidence" value="ECO:0007669"/>
    <property type="project" value="TreeGrafter"/>
</dbReference>
<evidence type="ECO:0000313" key="8">
    <source>
        <dbReference type="Proteomes" id="UP000663889"/>
    </source>
</evidence>
<dbReference type="InterPro" id="IPR000594">
    <property type="entry name" value="ThiF_NAD_FAD-bd"/>
</dbReference>
<dbReference type="InterPro" id="IPR035985">
    <property type="entry name" value="Ubiquitin-activating_enz"/>
</dbReference>
<dbReference type="GO" id="GO:0005634">
    <property type="term" value="C:nucleus"/>
    <property type="evidence" value="ECO:0007669"/>
    <property type="project" value="TreeGrafter"/>
</dbReference>
<dbReference type="GO" id="GO:0016567">
    <property type="term" value="P:protein ubiquitination"/>
    <property type="evidence" value="ECO:0007669"/>
    <property type="project" value="UniProtKB-UniPathway"/>
</dbReference>
<accession>A0A815FHQ3</accession>
<comment type="pathway">
    <text evidence="1">Protein modification; protein ubiquitination.</text>
</comment>
<name>A0A815FHQ3_9BILA</name>
<feature type="domain" description="Ubiquitin-activating enzyme SCCH" evidence="5">
    <location>
        <begin position="461"/>
        <end position="536"/>
    </location>
</feature>
<dbReference type="InterPro" id="IPR045886">
    <property type="entry name" value="ThiF/MoeB/HesA"/>
</dbReference>